<keyword evidence="3" id="KW-1134">Transmembrane beta strand</keyword>
<evidence type="ECO:0000256" key="3">
    <source>
        <dbReference type="ARBA" id="ARBA00022452"/>
    </source>
</evidence>
<dbReference type="SUPFAM" id="SSF49452">
    <property type="entry name" value="Starch-binding domain-like"/>
    <property type="match status" value="1"/>
</dbReference>
<dbReference type="GO" id="GO:0030246">
    <property type="term" value="F:carbohydrate binding"/>
    <property type="evidence" value="ECO:0007669"/>
    <property type="project" value="InterPro"/>
</dbReference>
<keyword evidence="11" id="KW-1185">Reference proteome</keyword>
<protein>
    <recommendedName>
        <fullName evidence="9">TonB-dependent transporter Oar-like beta-barrel domain-containing protein</fullName>
    </recommendedName>
</protein>
<evidence type="ECO:0000313" key="11">
    <source>
        <dbReference type="Proteomes" id="UP000535182"/>
    </source>
</evidence>
<dbReference type="PANTHER" id="PTHR30069:SF29">
    <property type="entry name" value="HEMOGLOBIN AND HEMOGLOBIN-HAPTOGLOBIN-BINDING PROTEIN 1-RELATED"/>
    <property type="match status" value="1"/>
</dbReference>
<dbReference type="Proteomes" id="UP000535182">
    <property type="component" value="Unassembled WGS sequence"/>
</dbReference>
<dbReference type="EMBL" id="JACHEB010000003">
    <property type="protein sequence ID" value="MBB5327997.1"/>
    <property type="molecule type" value="Genomic_DNA"/>
</dbReference>
<feature type="domain" description="TonB-dependent transporter Oar-like beta-barrel" evidence="9">
    <location>
        <begin position="933"/>
        <end position="1026"/>
    </location>
</feature>
<evidence type="ECO:0000259" key="9">
    <source>
        <dbReference type="Pfam" id="PF25183"/>
    </source>
</evidence>
<keyword evidence="4" id="KW-0812">Transmembrane</keyword>
<gene>
    <name evidence="10" type="ORF">HDF14_001603</name>
</gene>
<evidence type="ECO:0000313" key="10">
    <source>
        <dbReference type="EMBL" id="MBB5327997.1"/>
    </source>
</evidence>
<keyword evidence="7" id="KW-0998">Cell outer membrane</keyword>
<dbReference type="InterPro" id="IPR057601">
    <property type="entry name" value="Oar-like_b-barrel"/>
</dbReference>
<dbReference type="InterPro" id="IPR036942">
    <property type="entry name" value="Beta-barrel_TonB_sf"/>
</dbReference>
<dbReference type="GO" id="GO:0009279">
    <property type="term" value="C:cell outer membrane"/>
    <property type="evidence" value="ECO:0007669"/>
    <property type="project" value="UniProtKB-SubCell"/>
</dbReference>
<reference evidence="10 11" key="1">
    <citation type="submission" date="2020-08" db="EMBL/GenBank/DDBJ databases">
        <title>Genomic Encyclopedia of Type Strains, Phase IV (KMG-V): Genome sequencing to study the core and pangenomes of soil and plant-associated prokaryotes.</title>
        <authorList>
            <person name="Whitman W."/>
        </authorList>
    </citation>
    <scope>NUCLEOTIDE SEQUENCE [LARGE SCALE GENOMIC DNA]</scope>
    <source>
        <strain evidence="10 11">X5P2</strain>
    </source>
</reference>
<evidence type="ECO:0000256" key="4">
    <source>
        <dbReference type="ARBA" id="ARBA00022692"/>
    </source>
</evidence>
<dbReference type="GO" id="GO:0015344">
    <property type="term" value="F:siderophore uptake transmembrane transporter activity"/>
    <property type="evidence" value="ECO:0007669"/>
    <property type="project" value="TreeGrafter"/>
</dbReference>
<dbReference type="GO" id="GO:0044718">
    <property type="term" value="P:siderophore transmembrane transport"/>
    <property type="evidence" value="ECO:0007669"/>
    <property type="project" value="TreeGrafter"/>
</dbReference>
<accession>A0A9X0U4L7</accession>
<comment type="subcellular location">
    <subcellularLocation>
        <location evidence="1">Cell outer membrane</location>
        <topology evidence="1">Multi-pass membrane protein</topology>
    </subcellularLocation>
</comment>
<dbReference type="Gene3D" id="2.60.40.1120">
    <property type="entry name" value="Carboxypeptidase-like, regulatory domain"/>
    <property type="match status" value="1"/>
</dbReference>
<comment type="caution">
    <text evidence="10">The sequence shown here is derived from an EMBL/GenBank/DDBJ whole genome shotgun (WGS) entry which is preliminary data.</text>
</comment>
<feature type="chain" id="PRO_5040783541" description="TonB-dependent transporter Oar-like beta-barrel domain-containing protein" evidence="8">
    <location>
        <begin position="30"/>
        <end position="1033"/>
    </location>
</feature>
<feature type="domain" description="TonB-dependent transporter Oar-like beta-barrel" evidence="9">
    <location>
        <begin position="361"/>
        <end position="929"/>
    </location>
</feature>
<evidence type="ECO:0000256" key="2">
    <source>
        <dbReference type="ARBA" id="ARBA00022448"/>
    </source>
</evidence>
<dbReference type="AlphaFoldDB" id="A0A9X0U4L7"/>
<dbReference type="RefSeq" id="WP_183975125.1">
    <property type="nucleotide sequence ID" value="NZ_JACHEB010000003.1"/>
</dbReference>
<feature type="domain" description="TonB-dependent transporter Oar-like beta-barrel" evidence="9">
    <location>
        <begin position="251"/>
        <end position="322"/>
    </location>
</feature>
<dbReference type="InterPro" id="IPR013784">
    <property type="entry name" value="Carb-bd-like_fold"/>
</dbReference>
<organism evidence="10 11">
    <name type="scientific">Tunturiibacter gelidiferens</name>
    <dbReference type="NCBI Taxonomy" id="3069689"/>
    <lineage>
        <taxon>Bacteria</taxon>
        <taxon>Pseudomonadati</taxon>
        <taxon>Acidobacteriota</taxon>
        <taxon>Terriglobia</taxon>
        <taxon>Terriglobales</taxon>
        <taxon>Acidobacteriaceae</taxon>
        <taxon>Tunturiibacter</taxon>
    </lineage>
</organism>
<evidence type="ECO:0000256" key="5">
    <source>
        <dbReference type="ARBA" id="ARBA00022729"/>
    </source>
</evidence>
<dbReference type="InterPro" id="IPR039426">
    <property type="entry name" value="TonB-dep_rcpt-like"/>
</dbReference>
<keyword evidence="6" id="KW-0472">Membrane</keyword>
<keyword evidence="5 8" id="KW-0732">Signal</keyword>
<evidence type="ECO:0000256" key="7">
    <source>
        <dbReference type="ARBA" id="ARBA00023237"/>
    </source>
</evidence>
<name>A0A9X0U4L7_9BACT</name>
<evidence type="ECO:0000256" key="1">
    <source>
        <dbReference type="ARBA" id="ARBA00004571"/>
    </source>
</evidence>
<feature type="signal peptide" evidence="8">
    <location>
        <begin position="1"/>
        <end position="29"/>
    </location>
</feature>
<evidence type="ECO:0000256" key="6">
    <source>
        <dbReference type="ARBA" id="ARBA00023136"/>
    </source>
</evidence>
<proteinExistence type="predicted"/>
<dbReference type="Pfam" id="PF25183">
    <property type="entry name" value="OMP_b-brl_4"/>
    <property type="match status" value="3"/>
</dbReference>
<dbReference type="PANTHER" id="PTHR30069">
    <property type="entry name" value="TONB-DEPENDENT OUTER MEMBRANE RECEPTOR"/>
    <property type="match status" value="1"/>
</dbReference>
<dbReference type="Pfam" id="PF13620">
    <property type="entry name" value="CarboxypepD_reg"/>
    <property type="match status" value="1"/>
</dbReference>
<sequence length="1033" mass="112353">MTKKRFIEPILYLFTIVCVLLFQSSSLHAQQLATLSVSVSDLTARVVPGAHVTLTNSGTGLTRTQITDHAGVVVVTALSAGDYLVTVRADGFSDYEQPLTLTVGQVASLTTRLGVAAVKQTVAVFDSSASTVDTEKTESSQVIRPRQITDLPSAGRDFVDFVLLTPTANVGRSTATAAQSPFLETVLQLSFGGLRETHSVFFGLDGTDYSVSLSGVQRASPSLDWVQEFRVVDGPYAGDNGRNLGALVSTITKSGTNDVHGAIYEYLRNNVLDANNPLSAPGLNALRVNQFGGDVGGPIRHSKTFYFTGYEGQRRAAAPTFSTFILGCLDTPGCMGPGTPSINQVKEQFGLQPEHLNSVLEVDNYDKAIGKITQIFNEKNVLNAGYIFSDDRKEGAPTAAPGQGLPSTYRNNPVRDQTLYGNYVSLVNSKWTSESILDFGNRVFHLTPTGAGFEPTLNVSDTLVSGGFTGSVSYYKEQHLEAQENVTYIRGAHSFKFGGGFEPVWVAADTTFFSPGAAIFTPQSFFGAGEFAGPPFGPGTPVQFLFLQPRSYFGQQIPNRPLPFSGSLYAGDAAPSFVDATSLKFWHRLANFYGQDQWKVTPDLSLTLGLRYDFDIFPSATDVHVIGKLNPTNYDNVQPRVGLAYAANGGKQIIRAGFGLFRGPWDYSDLMVGWQGASAFTNMNNTLVPDFQDPANGVVGLGQSGVVGVSGPFLASQAFRNFATSGIYPSPRILQQFPLGYIQRKFPNPYSEQASIEVESQLGHGWILTEGYQYIHALKLPVYLSVNGTPDGTLPDGRQFFIPADPRFGFALIATPTGFSVYNGGIVSVRKNFADHYSVLANYTYSKSIDIATDVQLTSTPQNYLDPNGDRSVGDNDVRHRFVLSLLAESPTEWPLLLRNFKLSLLNTIQSPRYFSILAGFDVNGDGFPFSDRTGTVGRNSYRGASYYDTDVRLQRVFHITERISSEASIEAFNLFNHVNVQNIDQVYGAPDFLGPVPRQFGDNIGSPANPTFATPNYTSNARQLQASLRFNF</sequence>
<dbReference type="Gene3D" id="2.40.170.20">
    <property type="entry name" value="TonB-dependent receptor, beta-barrel domain"/>
    <property type="match status" value="1"/>
</dbReference>
<evidence type="ECO:0000256" key="8">
    <source>
        <dbReference type="SAM" id="SignalP"/>
    </source>
</evidence>
<dbReference type="SUPFAM" id="SSF56935">
    <property type="entry name" value="Porins"/>
    <property type="match status" value="1"/>
</dbReference>
<keyword evidence="2" id="KW-0813">Transport</keyword>